<evidence type="ECO:0000256" key="3">
    <source>
        <dbReference type="ARBA" id="ARBA00022475"/>
    </source>
</evidence>
<dbReference type="OrthoDB" id="5393513at2"/>
<feature type="transmembrane region" description="Helical" evidence="7">
    <location>
        <begin position="163"/>
        <end position="188"/>
    </location>
</feature>
<name>A0A2T4ZHG9_9HYPH</name>
<dbReference type="RefSeq" id="WP_108173916.1">
    <property type="nucleotide sequence ID" value="NZ_PZZL01000001.1"/>
</dbReference>
<keyword evidence="4 7" id="KW-0812">Transmembrane</keyword>
<evidence type="ECO:0000256" key="2">
    <source>
        <dbReference type="ARBA" id="ARBA00007977"/>
    </source>
</evidence>
<evidence type="ECO:0000256" key="5">
    <source>
        <dbReference type="ARBA" id="ARBA00022989"/>
    </source>
</evidence>
<evidence type="ECO:0000313" key="9">
    <source>
        <dbReference type="Proteomes" id="UP000241808"/>
    </source>
</evidence>
<gene>
    <name evidence="8" type="ORF">C8P69_101108</name>
</gene>
<dbReference type="EMBL" id="PZZL01000001">
    <property type="protein sequence ID" value="PTM61440.1"/>
    <property type="molecule type" value="Genomic_DNA"/>
</dbReference>
<dbReference type="InterPro" id="IPR018383">
    <property type="entry name" value="UPF0324_pro"/>
</dbReference>
<dbReference type="Proteomes" id="UP000241808">
    <property type="component" value="Unassembled WGS sequence"/>
</dbReference>
<feature type="transmembrane region" description="Helical" evidence="7">
    <location>
        <begin position="298"/>
        <end position="317"/>
    </location>
</feature>
<feature type="transmembrane region" description="Helical" evidence="7">
    <location>
        <begin position="227"/>
        <end position="245"/>
    </location>
</feature>
<feature type="transmembrane region" description="Helical" evidence="7">
    <location>
        <begin position="195"/>
        <end position="215"/>
    </location>
</feature>
<comment type="similarity">
    <text evidence="2">Belongs to the UPF0324 family.</text>
</comment>
<comment type="caution">
    <text evidence="8">The sequence shown here is derived from an EMBL/GenBank/DDBJ whole genome shotgun (WGS) entry which is preliminary data.</text>
</comment>
<proteinExistence type="inferred from homology"/>
<dbReference type="Pfam" id="PF03601">
    <property type="entry name" value="Cons_hypoth698"/>
    <property type="match status" value="1"/>
</dbReference>
<dbReference type="PANTHER" id="PTHR30106">
    <property type="entry name" value="INNER MEMBRANE PROTEIN YEIH-RELATED"/>
    <property type="match status" value="1"/>
</dbReference>
<feature type="transmembrane region" description="Helical" evidence="7">
    <location>
        <begin position="324"/>
        <end position="344"/>
    </location>
</feature>
<accession>A0A2T4ZHG9</accession>
<keyword evidence="9" id="KW-1185">Reference proteome</keyword>
<feature type="transmembrane region" description="Helical" evidence="7">
    <location>
        <begin position="130"/>
        <end position="151"/>
    </location>
</feature>
<keyword evidence="6 7" id="KW-0472">Membrane</keyword>
<reference evidence="8 9" key="1">
    <citation type="submission" date="2018-04" db="EMBL/GenBank/DDBJ databases">
        <title>Genomic Encyclopedia of Archaeal and Bacterial Type Strains, Phase II (KMG-II): from individual species to whole genera.</title>
        <authorList>
            <person name="Goeker M."/>
        </authorList>
    </citation>
    <scope>NUCLEOTIDE SEQUENCE [LARGE SCALE GENOMIC DNA]</scope>
    <source>
        <strain evidence="8 9">DSM 25521</strain>
    </source>
</reference>
<evidence type="ECO:0000313" key="8">
    <source>
        <dbReference type="EMBL" id="PTM61440.1"/>
    </source>
</evidence>
<feature type="transmembrane region" description="Helical" evidence="7">
    <location>
        <begin position="257"/>
        <end position="278"/>
    </location>
</feature>
<keyword evidence="3" id="KW-1003">Cell membrane</keyword>
<evidence type="ECO:0000256" key="4">
    <source>
        <dbReference type="ARBA" id="ARBA00022692"/>
    </source>
</evidence>
<protein>
    <submittedName>
        <fullName evidence="8">Putative integral membrane protein (TIGR00698 family)</fullName>
    </submittedName>
</protein>
<evidence type="ECO:0000256" key="7">
    <source>
        <dbReference type="SAM" id="Phobius"/>
    </source>
</evidence>
<feature type="transmembrane region" description="Helical" evidence="7">
    <location>
        <begin position="12"/>
        <end position="29"/>
    </location>
</feature>
<dbReference type="PANTHER" id="PTHR30106:SF2">
    <property type="entry name" value="UPF0324 INNER MEMBRANE PROTEIN YEIH"/>
    <property type="match status" value="1"/>
</dbReference>
<feature type="transmembrane region" description="Helical" evidence="7">
    <location>
        <begin position="41"/>
        <end position="60"/>
    </location>
</feature>
<organism evidence="8 9">
    <name type="scientific">Phreatobacter oligotrophus</name>
    <dbReference type="NCBI Taxonomy" id="1122261"/>
    <lineage>
        <taxon>Bacteria</taxon>
        <taxon>Pseudomonadati</taxon>
        <taxon>Pseudomonadota</taxon>
        <taxon>Alphaproteobacteria</taxon>
        <taxon>Hyphomicrobiales</taxon>
        <taxon>Phreatobacteraceae</taxon>
        <taxon>Phreatobacter</taxon>
    </lineage>
</organism>
<feature type="transmembrane region" description="Helical" evidence="7">
    <location>
        <begin position="93"/>
        <end position="118"/>
    </location>
</feature>
<dbReference type="AlphaFoldDB" id="A0A2T4ZHG9"/>
<keyword evidence="5 7" id="KW-1133">Transmembrane helix</keyword>
<sequence length="345" mass="35026">MTLSATATARPLMPGMALACAVAVVAVFAEPALKQATGGRIALPGMVIALIIGIMLHGLAARPLFEPGLTFAVKKLLRWAIGLLGLRIAFGDILGLGVGTLVVVVASMAATIAAGIWLARRFGVADGYGALAGASTAVCGASAALATTTVLPNYPQKAADTAFTVVAANALSTLVMLAYPPLAVLLGFDATKTGILLGATIHDMAQVVGAGYAVSEPVGNTAVVVKLFRVFLLLPVVLAIGWWFLRQGEQAQEARVPVPVFALVFLALVVVNSILPGIPALAGSYALVKGWLVSVSNAGLLIAIAALGLGTSITAILTIGWRHVAIFLGTTLVILGLVVGGILIT</sequence>
<evidence type="ECO:0000256" key="6">
    <source>
        <dbReference type="ARBA" id="ARBA00023136"/>
    </source>
</evidence>
<dbReference type="GO" id="GO:0005886">
    <property type="term" value="C:plasma membrane"/>
    <property type="evidence" value="ECO:0007669"/>
    <property type="project" value="UniProtKB-SubCell"/>
</dbReference>
<comment type="subcellular location">
    <subcellularLocation>
        <location evidence="1">Cell membrane</location>
        <topology evidence="1">Multi-pass membrane protein</topology>
    </subcellularLocation>
</comment>
<evidence type="ECO:0000256" key="1">
    <source>
        <dbReference type="ARBA" id="ARBA00004651"/>
    </source>
</evidence>